<accession>A0AAP0IUF4</accession>
<dbReference type="EMBL" id="JBBNAF010000008">
    <property type="protein sequence ID" value="KAK9122022.1"/>
    <property type="molecule type" value="Genomic_DNA"/>
</dbReference>
<protein>
    <submittedName>
        <fullName evidence="1">Uncharacterized protein</fullName>
    </submittedName>
</protein>
<proteinExistence type="predicted"/>
<dbReference type="Proteomes" id="UP001420932">
    <property type="component" value="Unassembled WGS sequence"/>
</dbReference>
<dbReference type="AlphaFoldDB" id="A0AAP0IUF4"/>
<dbReference type="Pfam" id="PF04177">
    <property type="entry name" value="TAP42"/>
    <property type="match status" value="1"/>
</dbReference>
<name>A0AAP0IUF4_9MAGN</name>
<comment type="caution">
    <text evidence="1">The sequence shown here is derived from an EMBL/GenBank/DDBJ whole genome shotgun (WGS) entry which is preliminary data.</text>
</comment>
<dbReference type="GO" id="GO:0035303">
    <property type="term" value="P:regulation of dephosphorylation"/>
    <property type="evidence" value="ECO:0007669"/>
    <property type="project" value="TreeGrafter"/>
</dbReference>
<dbReference type="GO" id="GO:0005829">
    <property type="term" value="C:cytosol"/>
    <property type="evidence" value="ECO:0007669"/>
    <property type="project" value="TreeGrafter"/>
</dbReference>
<keyword evidence="2" id="KW-1185">Reference proteome</keyword>
<dbReference type="PANTHER" id="PTHR10933:SF9">
    <property type="entry name" value="IMMUNOGLOBULIN-BINDING PROTEIN 1"/>
    <property type="match status" value="1"/>
</dbReference>
<dbReference type="GO" id="GO:0051721">
    <property type="term" value="F:protein phosphatase 2A binding"/>
    <property type="evidence" value="ECO:0007669"/>
    <property type="project" value="TreeGrafter"/>
</dbReference>
<reference evidence="1 2" key="1">
    <citation type="submission" date="2024-01" db="EMBL/GenBank/DDBJ databases">
        <title>Genome assemblies of Stephania.</title>
        <authorList>
            <person name="Yang L."/>
        </authorList>
    </citation>
    <scope>NUCLEOTIDE SEQUENCE [LARGE SCALE GENOMIC DNA]</scope>
    <source>
        <strain evidence="1">YNDBR</strain>
        <tissue evidence="1">Leaf</tissue>
    </source>
</reference>
<evidence type="ECO:0000313" key="1">
    <source>
        <dbReference type="EMBL" id="KAK9122022.1"/>
    </source>
</evidence>
<dbReference type="InterPro" id="IPR007304">
    <property type="entry name" value="TAP46-like"/>
</dbReference>
<gene>
    <name evidence="1" type="ORF">Syun_019639</name>
</gene>
<sequence length="111" mass="12638">MGEWKIDEGMPLPALFEQSRKVHSMASESTVDQETLRKGCEGFRRCEEMIGKIGLFSANETKEEISTTNLKYLLVNHVFEFAQFVKKLLGGCVEKFMKSVEMKVLTVQSVK</sequence>
<dbReference type="Gene3D" id="1.25.40.540">
    <property type="entry name" value="TAP42-like family"/>
    <property type="match status" value="1"/>
</dbReference>
<dbReference type="InterPro" id="IPR038511">
    <property type="entry name" value="TAP42/TAP46-like_sf"/>
</dbReference>
<evidence type="ECO:0000313" key="2">
    <source>
        <dbReference type="Proteomes" id="UP001420932"/>
    </source>
</evidence>
<organism evidence="1 2">
    <name type="scientific">Stephania yunnanensis</name>
    <dbReference type="NCBI Taxonomy" id="152371"/>
    <lineage>
        <taxon>Eukaryota</taxon>
        <taxon>Viridiplantae</taxon>
        <taxon>Streptophyta</taxon>
        <taxon>Embryophyta</taxon>
        <taxon>Tracheophyta</taxon>
        <taxon>Spermatophyta</taxon>
        <taxon>Magnoliopsida</taxon>
        <taxon>Ranunculales</taxon>
        <taxon>Menispermaceae</taxon>
        <taxon>Menispermoideae</taxon>
        <taxon>Cissampelideae</taxon>
        <taxon>Stephania</taxon>
    </lineage>
</organism>
<dbReference type="PANTHER" id="PTHR10933">
    <property type="entry name" value="IMMUNOGLOBULIN-BINDING PROTEIN 1"/>
    <property type="match status" value="1"/>
</dbReference>
<dbReference type="GO" id="GO:0009966">
    <property type="term" value="P:regulation of signal transduction"/>
    <property type="evidence" value="ECO:0007669"/>
    <property type="project" value="InterPro"/>
</dbReference>